<dbReference type="AlphaFoldDB" id="E6XJN9"/>
<accession>E6XJN9</accession>
<keyword evidence="1" id="KW-0175">Coiled coil</keyword>
<dbReference type="EMBL" id="CP002457">
    <property type="protein sequence ID" value="ADV53215.1"/>
    <property type="molecule type" value="Genomic_DNA"/>
</dbReference>
<name>E6XJN9_SHEP2</name>
<dbReference type="Proteomes" id="UP000008209">
    <property type="component" value="Chromosome"/>
</dbReference>
<protein>
    <submittedName>
        <fullName evidence="2">Uncharacterized protein</fullName>
    </submittedName>
</protein>
<gene>
    <name evidence="2" type="ordered locus">Sput200_0736</name>
</gene>
<sequence>MNGEPRIRETGSMTEYAVRSYIRDVREYKQLLEQAERYDENNKLVRHERNMAERMLRGTYPLDAADYCADMLGEDYKFAKNVIECSLLNEVEYLKDCYNNDGEW</sequence>
<dbReference type="HOGENOM" id="CLU_2248276_0_0_6"/>
<evidence type="ECO:0000313" key="3">
    <source>
        <dbReference type="Proteomes" id="UP000008209"/>
    </source>
</evidence>
<reference evidence="2 3" key="1">
    <citation type="submission" date="2011-01" db="EMBL/GenBank/DDBJ databases">
        <title>Complete sequence of Shewanella putrefaciens 200.</title>
        <authorList>
            <consortium name="US DOE Joint Genome Institute"/>
            <person name="Lucas S."/>
            <person name="Copeland A."/>
            <person name="Lapidus A."/>
            <person name="Cheng J.-F."/>
            <person name="Bruce D."/>
            <person name="Goodwin L."/>
            <person name="Pitluck S."/>
            <person name="Munk A.C."/>
            <person name="Detter J.C."/>
            <person name="Han C."/>
            <person name="Tapia R."/>
            <person name="Land M."/>
            <person name="Hauser L."/>
            <person name="Chang Y.-J."/>
            <person name="Jeffries C."/>
            <person name="Kyrpides N."/>
            <person name="Ivanova N."/>
            <person name="Mikhailova N."/>
            <person name="Kolker E."/>
            <person name="Lawrence C."/>
            <person name="McCue L.A."/>
            <person name="DiChristina T."/>
            <person name="Nealson K."/>
            <person name="Fredrickson J.K."/>
            <person name="Woyke T."/>
        </authorList>
    </citation>
    <scope>NUCLEOTIDE SEQUENCE [LARGE SCALE GENOMIC DNA]</scope>
    <source>
        <strain evidence="2 3">200</strain>
    </source>
</reference>
<dbReference type="KEGG" id="shp:Sput200_0736"/>
<evidence type="ECO:0000313" key="2">
    <source>
        <dbReference type="EMBL" id="ADV53215.1"/>
    </source>
</evidence>
<proteinExistence type="predicted"/>
<feature type="coiled-coil region" evidence="1">
    <location>
        <begin position="18"/>
        <end position="48"/>
    </location>
</feature>
<dbReference type="PATRIC" id="fig|399804.5.peg.750"/>
<evidence type="ECO:0000256" key="1">
    <source>
        <dbReference type="SAM" id="Coils"/>
    </source>
</evidence>
<organism evidence="2 3">
    <name type="scientific">Shewanella putrefaciens (strain 200)</name>
    <dbReference type="NCBI Taxonomy" id="399804"/>
    <lineage>
        <taxon>Bacteria</taxon>
        <taxon>Pseudomonadati</taxon>
        <taxon>Pseudomonadota</taxon>
        <taxon>Gammaproteobacteria</taxon>
        <taxon>Alteromonadales</taxon>
        <taxon>Shewanellaceae</taxon>
        <taxon>Shewanella</taxon>
    </lineage>
</organism>